<evidence type="ECO:0000259" key="2">
    <source>
        <dbReference type="Pfam" id="PF07687"/>
    </source>
</evidence>
<dbReference type="GO" id="GO:0016805">
    <property type="term" value="F:dipeptidase activity"/>
    <property type="evidence" value="ECO:0007669"/>
    <property type="project" value="TreeGrafter"/>
</dbReference>
<evidence type="ECO:0000313" key="3">
    <source>
        <dbReference type="EMBL" id="SQI34106.1"/>
    </source>
</evidence>
<dbReference type="GO" id="GO:0046657">
    <property type="term" value="P:folic acid catabolic process"/>
    <property type="evidence" value="ECO:0007669"/>
    <property type="project" value="TreeGrafter"/>
</dbReference>
<proteinExistence type="predicted"/>
<gene>
    <name evidence="3" type="primary">iaaH_1</name>
    <name evidence="3" type="ORF">NCTC12151_00065</name>
</gene>
<keyword evidence="1 3" id="KW-0378">Hydrolase</keyword>
<dbReference type="AlphaFoldDB" id="A0A2X4U2R4"/>
<reference evidence="3 4" key="1">
    <citation type="submission" date="2018-06" db="EMBL/GenBank/DDBJ databases">
        <authorList>
            <consortium name="Pathogen Informatics"/>
            <person name="Doyle S."/>
        </authorList>
    </citation>
    <scope>NUCLEOTIDE SEQUENCE [LARGE SCALE GENOMIC DNA]</scope>
    <source>
        <strain evidence="3 4">NCTC12151</strain>
    </source>
</reference>
<keyword evidence="4" id="KW-1185">Reference proteome</keyword>
<accession>A0A2X4U2R4</accession>
<dbReference type="InterPro" id="IPR017439">
    <property type="entry name" value="Amidohydrolase"/>
</dbReference>
<evidence type="ECO:0000256" key="1">
    <source>
        <dbReference type="ARBA" id="ARBA00022801"/>
    </source>
</evidence>
<dbReference type="PANTHER" id="PTHR30575:SF3">
    <property type="entry name" value="PEPTIDASE M20 DIMERISATION DOMAIN-CONTAINING PROTEIN"/>
    <property type="match status" value="1"/>
</dbReference>
<dbReference type="NCBIfam" id="TIGR01891">
    <property type="entry name" value="amidohydrolases"/>
    <property type="match status" value="1"/>
</dbReference>
<dbReference type="EMBL" id="LS483470">
    <property type="protein sequence ID" value="SQI34106.1"/>
    <property type="molecule type" value="Genomic_DNA"/>
</dbReference>
<dbReference type="PANTHER" id="PTHR30575">
    <property type="entry name" value="PEPTIDASE M20"/>
    <property type="match status" value="1"/>
</dbReference>
<dbReference type="KEGG" id="lri:NCTC12151_00065"/>
<dbReference type="Proteomes" id="UP000249005">
    <property type="component" value="Chromosome 1"/>
</dbReference>
<dbReference type="InterPro" id="IPR011650">
    <property type="entry name" value="Peptidase_M20_dimer"/>
</dbReference>
<protein>
    <submittedName>
        <fullName evidence="3">Indole-3-acetyl-aspartic acid hydrolase</fullName>
        <ecNumber evidence="3">3.5.1.-</ecNumber>
    </submittedName>
</protein>
<dbReference type="GO" id="GO:0005737">
    <property type="term" value="C:cytoplasm"/>
    <property type="evidence" value="ECO:0007669"/>
    <property type="project" value="TreeGrafter"/>
</dbReference>
<sequence length="287" mass="30541">MHACGHDGHSAIGLGVAAWLCQNRAALRGKFKLIFQPAEEGVRGARPISDSGVLDDVDYLFGMHLGCNLKKGEVALDPQDFLCTTKLDLYFEGLPAHAGADPEKGHNALLGACLAAGQIMAAPRHSGGMSRINVGTLHAGEGRNVIPATAKMEVEVRGQTADITHYLVDYVERCALGAAQIHQLASRIEKTGEALDFTNDAEMVAIMQKVVNRHPELTSISASLGGSEDVSLMVRRVQEHGGKAVFFIVGASQTAGHHHARFDIDETSLATGLTLFTEGVQTILDIA</sequence>
<dbReference type="SUPFAM" id="SSF55031">
    <property type="entry name" value="Bacterial exopeptidase dimerisation domain"/>
    <property type="match status" value="1"/>
</dbReference>
<dbReference type="Pfam" id="PF01546">
    <property type="entry name" value="Peptidase_M20"/>
    <property type="match status" value="1"/>
</dbReference>
<dbReference type="Gene3D" id="3.30.70.360">
    <property type="match status" value="1"/>
</dbReference>
<dbReference type="InterPro" id="IPR052030">
    <property type="entry name" value="Peptidase_M20/M20A_hydrolases"/>
</dbReference>
<name>A0A2X4U2R4_9GAMM</name>
<organism evidence="3 4">
    <name type="scientific">Leminorella richardii</name>
    <dbReference type="NCBI Taxonomy" id="158841"/>
    <lineage>
        <taxon>Bacteria</taxon>
        <taxon>Pseudomonadati</taxon>
        <taxon>Pseudomonadota</taxon>
        <taxon>Gammaproteobacteria</taxon>
        <taxon>Enterobacterales</taxon>
        <taxon>Budviciaceae</taxon>
        <taxon>Leminorella</taxon>
    </lineage>
</organism>
<dbReference type="Gene3D" id="3.40.630.10">
    <property type="entry name" value="Zn peptidases"/>
    <property type="match status" value="1"/>
</dbReference>
<dbReference type="InterPro" id="IPR036264">
    <property type="entry name" value="Bact_exopeptidase_dim_dom"/>
</dbReference>
<dbReference type="GO" id="GO:0071713">
    <property type="term" value="F:para-aminobenzoyl-glutamate hydrolase activity"/>
    <property type="evidence" value="ECO:0007669"/>
    <property type="project" value="TreeGrafter"/>
</dbReference>
<feature type="domain" description="Peptidase M20 dimerisation" evidence="2">
    <location>
        <begin position="88"/>
        <end position="162"/>
    </location>
</feature>
<dbReference type="Pfam" id="PF07687">
    <property type="entry name" value="M20_dimer"/>
    <property type="match status" value="1"/>
</dbReference>
<dbReference type="SUPFAM" id="SSF53187">
    <property type="entry name" value="Zn-dependent exopeptidases"/>
    <property type="match status" value="1"/>
</dbReference>
<dbReference type="RefSeq" id="WP_332102931.1">
    <property type="nucleotide sequence ID" value="NZ_LR698987.1"/>
</dbReference>
<dbReference type="InterPro" id="IPR002933">
    <property type="entry name" value="Peptidase_M20"/>
</dbReference>
<dbReference type="EC" id="3.5.1.-" evidence="3"/>
<evidence type="ECO:0000313" key="4">
    <source>
        <dbReference type="Proteomes" id="UP000249005"/>
    </source>
</evidence>